<name>A0A074L317_9BACT</name>
<evidence type="ECO:0000313" key="4">
    <source>
        <dbReference type="EMBL" id="KEO74263.1"/>
    </source>
</evidence>
<dbReference type="OrthoDB" id="1099916at2"/>
<dbReference type="Proteomes" id="UP000027821">
    <property type="component" value="Unassembled WGS sequence"/>
</dbReference>
<dbReference type="GO" id="GO:0016989">
    <property type="term" value="F:sigma factor antagonist activity"/>
    <property type="evidence" value="ECO:0007669"/>
    <property type="project" value="TreeGrafter"/>
</dbReference>
<organism evidence="4 5">
    <name type="scientific">Anditalea andensis</name>
    <dbReference type="NCBI Taxonomy" id="1048983"/>
    <lineage>
        <taxon>Bacteria</taxon>
        <taxon>Pseudomonadati</taxon>
        <taxon>Bacteroidota</taxon>
        <taxon>Cytophagia</taxon>
        <taxon>Cytophagales</taxon>
        <taxon>Cytophagaceae</taxon>
        <taxon>Anditalea</taxon>
    </lineage>
</organism>
<dbReference type="Gene3D" id="2.60.120.1440">
    <property type="match status" value="1"/>
</dbReference>
<accession>A0A074L317</accession>
<feature type="domain" description="Protein FecR C-terminal" evidence="3">
    <location>
        <begin position="295"/>
        <end position="362"/>
    </location>
</feature>
<dbReference type="AlphaFoldDB" id="A0A074L317"/>
<dbReference type="PANTHER" id="PTHR30273">
    <property type="entry name" value="PERIPLASMIC SIGNAL SENSOR AND SIGMA FACTOR ACTIVATOR FECR-RELATED"/>
    <property type="match status" value="1"/>
</dbReference>
<dbReference type="Pfam" id="PF04773">
    <property type="entry name" value="FecR"/>
    <property type="match status" value="1"/>
</dbReference>
<reference evidence="4 5" key="1">
    <citation type="submission" date="2014-04" db="EMBL/GenBank/DDBJ databases">
        <title>Characterization and application of a salt tolerant electro-active bacterium.</title>
        <authorList>
            <person name="Yang L."/>
            <person name="Wei S."/>
            <person name="Tay Q.X.M."/>
        </authorList>
    </citation>
    <scope>NUCLEOTIDE SEQUENCE [LARGE SCALE GENOMIC DNA]</scope>
    <source>
        <strain evidence="4 5">LY1</strain>
    </source>
</reference>
<feature type="transmembrane region" description="Helical" evidence="1">
    <location>
        <begin position="112"/>
        <end position="133"/>
    </location>
</feature>
<dbReference type="InterPro" id="IPR006860">
    <property type="entry name" value="FecR"/>
</dbReference>
<dbReference type="InterPro" id="IPR012373">
    <property type="entry name" value="Ferrdict_sens_TM"/>
</dbReference>
<evidence type="ECO:0000256" key="1">
    <source>
        <dbReference type="SAM" id="Phobius"/>
    </source>
</evidence>
<dbReference type="PANTHER" id="PTHR30273:SF2">
    <property type="entry name" value="PROTEIN FECR"/>
    <property type="match status" value="1"/>
</dbReference>
<dbReference type="RefSeq" id="WP_035073245.1">
    <property type="nucleotide sequence ID" value="NZ_JMIH01000016.1"/>
</dbReference>
<dbReference type="InterPro" id="IPR032508">
    <property type="entry name" value="FecR_C"/>
</dbReference>
<evidence type="ECO:0000259" key="3">
    <source>
        <dbReference type="Pfam" id="PF16344"/>
    </source>
</evidence>
<keyword evidence="1" id="KW-1133">Transmembrane helix</keyword>
<keyword evidence="1" id="KW-0472">Membrane</keyword>
<dbReference type="STRING" id="1048983.EL17_09015"/>
<dbReference type="EMBL" id="JMIH01000016">
    <property type="protein sequence ID" value="KEO74263.1"/>
    <property type="molecule type" value="Genomic_DNA"/>
</dbReference>
<keyword evidence="1" id="KW-0812">Transmembrane</keyword>
<protein>
    <recommendedName>
        <fullName evidence="6">FecR protein domain-containing protein</fullName>
    </recommendedName>
</protein>
<dbReference type="Gene3D" id="3.55.50.30">
    <property type="match status" value="1"/>
</dbReference>
<evidence type="ECO:0000259" key="2">
    <source>
        <dbReference type="Pfam" id="PF04773"/>
    </source>
</evidence>
<feature type="domain" description="FecR protein" evidence="2">
    <location>
        <begin position="156"/>
        <end position="248"/>
    </location>
</feature>
<dbReference type="PIRSF" id="PIRSF018266">
    <property type="entry name" value="FecR"/>
    <property type="match status" value="1"/>
</dbReference>
<sequence length="366" mass="42098">MKKQYSQIEDFLEDPSFKEWVFSDSNFRSLFWNNWQNENPDKIDLMLQAKDILFKLNEDIDEWEDEKQEMVFSRISDILNEEVNDEIIPISKPDNIRSKILKTRPNQTFKSILKIASVFFIFLLSGGILYNIVGNPFNSKSIKASEGLGLDYITKSTQMGEKKRVRLSDGSIVFMNAASELRIRDGFGITHRDIELIGESFFKVSPNKELPFKVMSGNLTTVALGTSFNIKSYSEDYTSEVKLVSGKVSVENKNPEVLNDMVYLIPGEAITLTFDNFKKSQFDLKKADLWLQGILLFEKAPFPEVVKDLERWYGVDITITGKFNLNDYFVSGEFKKDNLENVLRSIGYSLGFDFEIQGKNVQVNFK</sequence>
<gene>
    <name evidence="4" type="ORF">EL17_09015</name>
</gene>
<dbReference type="Pfam" id="PF16344">
    <property type="entry name" value="FecR_C"/>
    <property type="match status" value="1"/>
</dbReference>
<evidence type="ECO:0000313" key="5">
    <source>
        <dbReference type="Proteomes" id="UP000027821"/>
    </source>
</evidence>
<keyword evidence="5" id="KW-1185">Reference proteome</keyword>
<dbReference type="eggNOG" id="COG3712">
    <property type="taxonomic scope" value="Bacteria"/>
</dbReference>
<comment type="caution">
    <text evidence="4">The sequence shown here is derived from an EMBL/GenBank/DDBJ whole genome shotgun (WGS) entry which is preliminary data.</text>
</comment>
<evidence type="ECO:0008006" key="6">
    <source>
        <dbReference type="Google" id="ProtNLM"/>
    </source>
</evidence>
<proteinExistence type="predicted"/>